<dbReference type="Pfam" id="PF14093">
    <property type="entry name" value="DUF4271"/>
    <property type="match status" value="1"/>
</dbReference>
<protein>
    <submittedName>
        <fullName evidence="2">DUF4271 domain-containing protein</fullName>
    </submittedName>
</protein>
<evidence type="ECO:0000256" key="1">
    <source>
        <dbReference type="SAM" id="Phobius"/>
    </source>
</evidence>
<feature type="transmembrane region" description="Helical" evidence="1">
    <location>
        <begin position="197"/>
        <end position="216"/>
    </location>
</feature>
<dbReference type="InterPro" id="IPR025367">
    <property type="entry name" value="DUF4271"/>
</dbReference>
<keyword evidence="1" id="KW-0812">Transmembrane</keyword>
<dbReference type="EMBL" id="JBHTIC010000006">
    <property type="protein sequence ID" value="MFD0761451.1"/>
    <property type="molecule type" value="Genomic_DNA"/>
</dbReference>
<dbReference type="Proteomes" id="UP001597032">
    <property type="component" value="Unassembled WGS sequence"/>
</dbReference>
<reference evidence="3" key="1">
    <citation type="journal article" date="2019" name="Int. J. Syst. Evol. Microbiol.">
        <title>The Global Catalogue of Microorganisms (GCM) 10K type strain sequencing project: providing services to taxonomists for standard genome sequencing and annotation.</title>
        <authorList>
            <consortium name="The Broad Institute Genomics Platform"/>
            <consortium name="The Broad Institute Genome Sequencing Center for Infectious Disease"/>
            <person name="Wu L."/>
            <person name="Ma J."/>
        </authorList>
    </citation>
    <scope>NUCLEOTIDE SEQUENCE [LARGE SCALE GENOMIC DNA]</scope>
    <source>
        <strain evidence="3">CCUG 60022</strain>
    </source>
</reference>
<keyword evidence="1" id="KW-0472">Membrane</keyword>
<feature type="transmembrane region" description="Helical" evidence="1">
    <location>
        <begin position="61"/>
        <end position="88"/>
    </location>
</feature>
<keyword evidence="3" id="KW-1185">Reference proteome</keyword>
<gene>
    <name evidence="2" type="ORF">ACFQZW_05105</name>
</gene>
<comment type="caution">
    <text evidence="2">The sequence shown here is derived from an EMBL/GenBank/DDBJ whole genome shotgun (WGS) entry which is preliminary data.</text>
</comment>
<dbReference type="RefSeq" id="WP_363317270.1">
    <property type="nucleotide sequence ID" value="NZ_JBHTIC010000006.1"/>
</dbReference>
<sequence length="220" mass="26043">MFEAKEIIYQNKDWVTLIFFAILLILTFLKILFKERLSQILTLFLSKKYLLIHFNKDRSTILSVFQISLFVVQSLILSLIIYFSFAYFGSSLNESNFTQFLSILLGVSLYFGIRYLVGLFLTFLFNLKLEHSKIIYDKVNYFNNLILWIIPFLIISIYAQNFHIIFFKITCVIFLILLAIRYILVLSNNKKLIFNNLFYFILYLCALEIAPLLIIIKLTI</sequence>
<evidence type="ECO:0000313" key="2">
    <source>
        <dbReference type="EMBL" id="MFD0761451.1"/>
    </source>
</evidence>
<feature type="transmembrane region" description="Helical" evidence="1">
    <location>
        <begin position="165"/>
        <end position="185"/>
    </location>
</feature>
<name>A0ABW2Z686_9FLAO</name>
<organism evidence="2 3">
    <name type="scientific">Lutibacter aestuarii</name>
    <dbReference type="NCBI Taxonomy" id="861111"/>
    <lineage>
        <taxon>Bacteria</taxon>
        <taxon>Pseudomonadati</taxon>
        <taxon>Bacteroidota</taxon>
        <taxon>Flavobacteriia</taxon>
        <taxon>Flavobacteriales</taxon>
        <taxon>Flavobacteriaceae</taxon>
        <taxon>Lutibacter</taxon>
    </lineage>
</organism>
<keyword evidence="1" id="KW-1133">Transmembrane helix</keyword>
<accession>A0ABW2Z686</accession>
<proteinExistence type="predicted"/>
<evidence type="ECO:0000313" key="3">
    <source>
        <dbReference type="Proteomes" id="UP001597032"/>
    </source>
</evidence>
<feature type="transmembrane region" description="Helical" evidence="1">
    <location>
        <begin position="100"/>
        <end position="127"/>
    </location>
</feature>
<feature type="transmembrane region" description="Helical" evidence="1">
    <location>
        <begin position="139"/>
        <end position="159"/>
    </location>
</feature>
<feature type="transmembrane region" description="Helical" evidence="1">
    <location>
        <begin position="14"/>
        <end position="33"/>
    </location>
</feature>